<organism evidence="1 2">
    <name type="scientific">Notoacmeibacter ruber</name>
    <dbReference type="NCBI Taxonomy" id="2670375"/>
    <lineage>
        <taxon>Bacteria</taxon>
        <taxon>Pseudomonadati</taxon>
        <taxon>Pseudomonadota</taxon>
        <taxon>Alphaproteobacteria</taxon>
        <taxon>Hyphomicrobiales</taxon>
        <taxon>Notoacmeibacteraceae</taxon>
        <taxon>Notoacmeibacter</taxon>
    </lineage>
</organism>
<sequence>MQLIVHKIRLLAQSYAERFEDWVQTSDYAACPQLPSLVAFSVQRAEPGADFDYFEVITVTSLEAFEKDMRTDVFDSLVAAFSGMAEVQEEIIGTRLGEGYVRSP</sequence>
<keyword evidence="2" id="KW-1185">Reference proteome</keyword>
<protein>
    <submittedName>
        <fullName evidence="1">RedY protein</fullName>
    </submittedName>
</protein>
<evidence type="ECO:0000313" key="1">
    <source>
        <dbReference type="EMBL" id="RLQ85194.1"/>
    </source>
</evidence>
<dbReference type="AlphaFoldDB" id="A0A3L7J3V9"/>
<dbReference type="RefSeq" id="WP_121646611.1">
    <property type="nucleotide sequence ID" value="NZ_RCWN01000002.1"/>
</dbReference>
<comment type="caution">
    <text evidence="1">The sequence shown here is derived from an EMBL/GenBank/DDBJ whole genome shotgun (WGS) entry which is preliminary data.</text>
</comment>
<dbReference type="EMBL" id="RCWN01000002">
    <property type="protein sequence ID" value="RLQ85194.1"/>
    <property type="molecule type" value="Genomic_DNA"/>
</dbReference>
<reference evidence="1 2" key="1">
    <citation type="submission" date="2018-10" db="EMBL/GenBank/DDBJ databases">
        <title>Notoacmeibacter sp. M2BS9Y-3-1, whole genome shotgun sequence.</title>
        <authorList>
            <person name="Tuo L."/>
        </authorList>
    </citation>
    <scope>NUCLEOTIDE SEQUENCE [LARGE SCALE GENOMIC DNA]</scope>
    <source>
        <strain evidence="1 2">M2BS9Y-3-1</strain>
    </source>
</reference>
<proteinExistence type="predicted"/>
<dbReference type="Gene3D" id="3.30.70.100">
    <property type="match status" value="1"/>
</dbReference>
<evidence type="ECO:0000313" key="2">
    <source>
        <dbReference type="Proteomes" id="UP000281094"/>
    </source>
</evidence>
<dbReference type="InterPro" id="IPR021667">
    <property type="entry name" value="HapK"/>
</dbReference>
<accession>A0A3L7J3V9</accession>
<dbReference type="Proteomes" id="UP000281094">
    <property type="component" value="Unassembled WGS sequence"/>
</dbReference>
<dbReference type="Pfam" id="PF11639">
    <property type="entry name" value="HapK"/>
    <property type="match status" value="1"/>
</dbReference>
<name>A0A3L7J3V9_9HYPH</name>
<gene>
    <name evidence="1" type="ORF">D8780_14615</name>
</gene>